<dbReference type="AlphaFoldDB" id="A0A344UKX7"/>
<organism evidence="2 3">
    <name type="scientific">Chromobacterium phragmitis</name>
    <dbReference type="NCBI Taxonomy" id="2202141"/>
    <lineage>
        <taxon>Bacteria</taxon>
        <taxon>Pseudomonadati</taxon>
        <taxon>Pseudomonadota</taxon>
        <taxon>Betaproteobacteria</taxon>
        <taxon>Neisseriales</taxon>
        <taxon>Chromobacteriaceae</taxon>
        <taxon>Chromobacterium</taxon>
    </lineage>
</organism>
<proteinExistence type="predicted"/>
<dbReference type="RefSeq" id="WP_114061651.1">
    <property type="nucleotide sequence ID" value="NZ_CP029495.1"/>
</dbReference>
<dbReference type="EMBL" id="CP029554">
    <property type="protein sequence ID" value="AXE35925.1"/>
    <property type="molecule type" value="Genomic_DNA"/>
</dbReference>
<accession>A0A344UKX7</accession>
<dbReference type="KEGG" id="chrb:DK843_17400"/>
<sequence length="124" mass="14592">MLSRLLDIKRRRERGLRAELARQDEEMARLARERDDNRCRRADALRRWREHADASGAFDPPGLAKLRAELARLEAEHQALQARAADIAAERLRLEAERQEQDASLRRNLREQEKFHCLLENPEC</sequence>
<keyword evidence="1" id="KW-0175">Coiled coil</keyword>
<evidence type="ECO:0000256" key="1">
    <source>
        <dbReference type="SAM" id="Coils"/>
    </source>
</evidence>
<dbReference type="KEGG" id="chri:DK842_11965"/>
<protein>
    <submittedName>
        <fullName evidence="2">Type III secretion protein</fullName>
    </submittedName>
</protein>
<reference evidence="2 3" key="1">
    <citation type="submission" date="2018-05" db="EMBL/GenBank/DDBJ databases">
        <title>Genome sequencing, assembly and analysis of the novel insecticidal bacterium, Chromobacterium phragmitis.</title>
        <authorList>
            <person name="Sparks M.E."/>
            <person name="Blackburn M.B."/>
            <person name="Gundersen-Rindal D.E."/>
        </authorList>
    </citation>
    <scope>NUCLEOTIDE SEQUENCE [LARGE SCALE GENOMIC DNA]</scope>
    <source>
        <strain evidence="2">IIBBL 274-1</strain>
    </source>
</reference>
<gene>
    <name evidence="2" type="ORF">DK843_17400</name>
</gene>
<name>A0A344UKX7_9NEIS</name>
<evidence type="ECO:0000313" key="2">
    <source>
        <dbReference type="EMBL" id="AXE35925.1"/>
    </source>
</evidence>
<feature type="coiled-coil region" evidence="1">
    <location>
        <begin position="13"/>
        <end position="102"/>
    </location>
</feature>
<evidence type="ECO:0000313" key="3">
    <source>
        <dbReference type="Proteomes" id="UP000252038"/>
    </source>
</evidence>
<dbReference type="Proteomes" id="UP000252038">
    <property type="component" value="Chromosome"/>
</dbReference>